<dbReference type="InterPro" id="IPR047150">
    <property type="entry name" value="SGT"/>
</dbReference>
<dbReference type="EMBL" id="NBII01000002">
    <property type="protein sequence ID" value="PAV21838.1"/>
    <property type="molecule type" value="Genomic_DNA"/>
</dbReference>
<organism evidence="7 8">
    <name type="scientific">Pyrrhoderma noxium</name>
    <dbReference type="NCBI Taxonomy" id="2282107"/>
    <lineage>
        <taxon>Eukaryota</taxon>
        <taxon>Fungi</taxon>
        <taxon>Dikarya</taxon>
        <taxon>Basidiomycota</taxon>
        <taxon>Agaricomycotina</taxon>
        <taxon>Agaricomycetes</taxon>
        <taxon>Hymenochaetales</taxon>
        <taxon>Hymenochaetaceae</taxon>
        <taxon>Pyrrhoderma</taxon>
    </lineage>
</organism>
<feature type="region of interest" description="Disordered" evidence="5">
    <location>
        <begin position="217"/>
        <end position="244"/>
    </location>
</feature>
<dbReference type="OrthoDB" id="2335338at2759"/>
<name>A0A286UQG4_9AGAM</name>
<evidence type="ECO:0000256" key="2">
    <source>
        <dbReference type="ARBA" id="ARBA00022737"/>
    </source>
</evidence>
<reference evidence="7 8" key="1">
    <citation type="journal article" date="2017" name="Mol. Ecol.">
        <title>Comparative and population genomic landscape of Phellinus noxius: A hypervariable fungus causing root rot in trees.</title>
        <authorList>
            <person name="Chung C.L."/>
            <person name="Lee T.J."/>
            <person name="Akiba M."/>
            <person name="Lee H.H."/>
            <person name="Kuo T.H."/>
            <person name="Liu D."/>
            <person name="Ke H.M."/>
            <person name="Yokoi T."/>
            <person name="Roa M.B."/>
            <person name="Lu M.J."/>
            <person name="Chang Y.Y."/>
            <person name="Ann P.J."/>
            <person name="Tsai J.N."/>
            <person name="Chen C.Y."/>
            <person name="Tzean S.S."/>
            <person name="Ota Y."/>
            <person name="Hattori T."/>
            <person name="Sahashi N."/>
            <person name="Liou R.F."/>
            <person name="Kikuchi T."/>
            <person name="Tsai I.J."/>
        </authorList>
    </citation>
    <scope>NUCLEOTIDE SEQUENCE [LARGE SCALE GENOMIC DNA]</scope>
    <source>
        <strain evidence="7 8">FFPRI411160</strain>
    </source>
</reference>
<dbReference type="AlphaFoldDB" id="A0A286UQG4"/>
<dbReference type="InterPro" id="IPR011990">
    <property type="entry name" value="TPR-like_helical_dom_sf"/>
</dbReference>
<dbReference type="Proteomes" id="UP000217199">
    <property type="component" value="Unassembled WGS sequence"/>
</dbReference>
<proteinExistence type="inferred from homology"/>
<dbReference type="Pfam" id="PF07719">
    <property type="entry name" value="TPR_2"/>
    <property type="match status" value="1"/>
</dbReference>
<feature type="compositionally biased region" description="Low complexity" evidence="5">
    <location>
        <begin position="79"/>
        <end position="100"/>
    </location>
</feature>
<keyword evidence="3 4" id="KW-0802">TPR repeat</keyword>
<evidence type="ECO:0000259" key="6">
    <source>
        <dbReference type="Pfam" id="PF16546"/>
    </source>
</evidence>
<feature type="repeat" description="TPR" evidence="4">
    <location>
        <begin position="175"/>
        <end position="208"/>
    </location>
</feature>
<evidence type="ECO:0000256" key="1">
    <source>
        <dbReference type="ARBA" id="ARBA00008175"/>
    </source>
</evidence>
<feature type="region of interest" description="Disordered" evidence="5">
    <location>
        <begin position="78"/>
        <end position="116"/>
    </location>
</feature>
<feature type="domain" description="SGTA homodimerisation" evidence="6">
    <location>
        <begin position="5"/>
        <end position="69"/>
    </location>
</feature>
<dbReference type="GO" id="GO:0072380">
    <property type="term" value="C:TRC complex"/>
    <property type="evidence" value="ECO:0007669"/>
    <property type="project" value="TreeGrafter"/>
</dbReference>
<dbReference type="PANTHER" id="PTHR45831:SF2">
    <property type="entry name" value="LD24721P"/>
    <property type="match status" value="1"/>
</dbReference>
<dbReference type="SUPFAM" id="SSF48452">
    <property type="entry name" value="TPR-like"/>
    <property type="match status" value="1"/>
</dbReference>
<dbReference type="InterPro" id="IPR013105">
    <property type="entry name" value="TPR_2"/>
</dbReference>
<evidence type="ECO:0000313" key="8">
    <source>
        <dbReference type="Proteomes" id="UP000217199"/>
    </source>
</evidence>
<dbReference type="Gene3D" id="1.20.5.420">
    <property type="entry name" value="Immunoglobulin FC, subunit C"/>
    <property type="match status" value="1"/>
</dbReference>
<feature type="repeat" description="TPR" evidence="4">
    <location>
        <begin position="141"/>
        <end position="174"/>
    </location>
</feature>
<evidence type="ECO:0000256" key="4">
    <source>
        <dbReference type="PROSITE-ProRule" id="PRU00339"/>
    </source>
</evidence>
<dbReference type="SMART" id="SM00028">
    <property type="entry name" value="TPR"/>
    <property type="match status" value="3"/>
</dbReference>
<dbReference type="STRING" id="2282107.A0A286UQG4"/>
<evidence type="ECO:0000313" key="7">
    <source>
        <dbReference type="EMBL" id="PAV21838.1"/>
    </source>
</evidence>
<dbReference type="FunFam" id="1.25.40.10:FF:000207">
    <property type="entry name" value="Small glutamine-rich tetratricopeptide repeat-containing protein"/>
    <property type="match status" value="1"/>
</dbReference>
<sequence length="332" mass="34747">MSEKQQQLVLSIIDYLNQSIADGTVKQDDKEGLEVAVQCIGEAFGVDPSDEQQRERLSIKPASLTSLFDLFLKTRERMSASSPPQASSSSTSEPSSSTPSDSDKAEAEKHKAKGNTLMGQKDYDAAIDAYTQAITLNGGNAVYYSNRAAAYSSKGDHDNAISDAEKAIELDSKFSKAYHRLGHAYYSLGKYTEAASAFRSGLDVDPNNAGLKSGLQNAEARVETSPQVATRSPEPGAGGGGGGLADLLGGLGGGAGGMPDLASLMQNPALMQMAQQMMANGGLERMMQNPAIANMMNRVQSGGQMPSMAEIMSDPSLRDLANKFGAGSGGAA</sequence>
<dbReference type="InParanoid" id="A0A286UQG4"/>
<dbReference type="Pfam" id="PF16546">
    <property type="entry name" value="SGTA_dimer"/>
    <property type="match status" value="1"/>
</dbReference>
<evidence type="ECO:0000256" key="5">
    <source>
        <dbReference type="SAM" id="MobiDB-lite"/>
    </source>
</evidence>
<dbReference type="InterPro" id="IPR032374">
    <property type="entry name" value="SGTA_dimer"/>
</dbReference>
<dbReference type="PANTHER" id="PTHR45831">
    <property type="entry name" value="LD24721P"/>
    <property type="match status" value="1"/>
</dbReference>
<comment type="similarity">
    <text evidence="1">Belongs to the SGT family.</text>
</comment>
<dbReference type="PROSITE" id="PS50005">
    <property type="entry name" value="TPR"/>
    <property type="match status" value="3"/>
</dbReference>
<dbReference type="GO" id="GO:0006620">
    <property type="term" value="P:post-translational protein targeting to endoplasmic reticulum membrane"/>
    <property type="evidence" value="ECO:0007669"/>
    <property type="project" value="TreeGrafter"/>
</dbReference>
<keyword evidence="2" id="KW-0677">Repeat</keyword>
<dbReference type="GO" id="GO:0016020">
    <property type="term" value="C:membrane"/>
    <property type="evidence" value="ECO:0007669"/>
    <property type="project" value="TreeGrafter"/>
</dbReference>
<dbReference type="GO" id="GO:0060090">
    <property type="term" value="F:molecular adaptor activity"/>
    <property type="evidence" value="ECO:0007669"/>
    <property type="project" value="TreeGrafter"/>
</dbReference>
<dbReference type="InterPro" id="IPR019734">
    <property type="entry name" value="TPR_rpt"/>
</dbReference>
<dbReference type="Pfam" id="PF00515">
    <property type="entry name" value="TPR_1"/>
    <property type="match status" value="2"/>
</dbReference>
<dbReference type="FunFam" id="1.20.5.420:FF:000005">
    <property type="entry name" value="Hsc70 cochaperone (SGT), putative"/>
    <property type="match status" value="1"/>
</dbReference>
<feature type="repeat" description="TPR" evidence="4">
    <location>
        <begin position="107"/>
        <end position="140"/>
    </location>
</feature>
<gene>
    <name evidence="7" type="ORF">PNOK_0179500</name>
</gene>
<dbReference type="Gene3D" id="1.25.40.10">
    <property type="entry name" value="Tetratricopeptide repeat domain"/>
    <property type="match status" value="1"/>
</dbReference>
<protein>
    <submittedName>
        <fullName evidence="7">Hsc70 cochaperone (SGT)</fullName>
    </submittedName>
</protein>
<evidence type="ECO:0000256" key="3">
    <source>
        <dbReference type="ARBA" id="ARBA00022803"/>
    </source>
</evidence>
<dbReference type="FunCoup" id="A0A286UQG4">
    <property type="interactions" value="136"/>
</dbReference>
<comment type="caution">
    <text evidence="7">The sequence shown here is derived from an EMBL/GenBank/DDBJ whole genome shotgun (WGS) entry which is preliminary data.</text>
</comment>
<keyword evidence="8" id="KW-1185">Reference proteome</keyword>
<dbReference type="PROSITE" id="PS50293">
    <property type="entry name" value="TPR_REGION"/>
    <property type="match status" value="1"/>
</dbReference>
<accession>A0A286UQG4</accession>